<dbReference type="Proteomes" id="UP000318413">
    <property type="component" value="Unassembled WGS sequence"/>
</dbReference>
<organism evidence="2 3">
    <name type="scientific">Sphingomonas oligophenolica</name>
    <dbReference type="NCBI Taxonomy" id="301154"/>
    <lineage>
        <taxon>Bacteria</taxon>
        <taxon>Pseudomonadati</taxon>
        <taxon>Pseudomonadota</taxon>
        <taxon>Alphaproteobacteria</taxon>
        <taxon>Sphingomonadales</taxon>
        <taxon>Sphingomonadaceae</taxon>
        <taxon>Sphingomonas</taxon>
    </lineage>
</organism>
<feature type="compositionally biased region" description="Basic and acidic residues" evidence="1">
    <location>
        <begin position="118"/>
        <end position="127"/>
    </location>
</feature>
<dbReference type="RefSeq" id="WP_140869902.1">
    <property type="nucleotide sequence ID" value="NZ_RCZK01000004.1"/>
</dbReference>
<feature type="compositionally biased region" description="Low complexity" evidence="1">
    <location>
        <begin position="64"/>
        <end position="74"/>
    </location>
</feature>
<accession>A0A502CN24</accession>
<evidence type="ECO:0000256" key="1">
    <source>
        <dbReference type="SAM" id="MobiDB-lite"/>
    </source>
</evidence>
<protein>
    <submittedName>
        <fullName evidence="2">Uncharacterized protein</fullName>
    </submittedName>
</protein>
<proteinExistence type="predicted"/>
<gene>
    <name evidence="2" type="ORF">EAH84_07185</name>
</gene>
<sequence length="205" mass="21188">MNPHLSTIRAEIDDLLGSGSAAPVVIFAEGQSPKKASKLTEFERWRAADPQSRAADARRDADEAAQAAADARQSAKSHRGRAAEARAAGFAGQAALAEEQADLAGKKAGERLRFAAAKEAHARKLEAAARPAPKPSAKLAATAPTAPISAGPPSAFGAAHMQRTAEAEAQFIATCQRNQVAQAPASTAGSTDAWASARPGGKRYR</sequence>
<keyword evidence="3" id="KW-1185">Reference proteome</keyword>
<dbReference type="AlphaFoldDB" id="A0A502CN24"/>
<feature type="region of interest" description="Disordered" evidence="1">
    <location>
        <begin position="181"/>
        <end position="205"/>
    </location>
</feature>
<name>A0A502CN24_9SPHN</name>
<evidence type="ECO:0000313" key="3">
    <source>
        <dbReference type="Proteomes" id="UP000318413"/>
    </source>
</evidence>
<reference evidence="2 3" key="1">
    <citation type="journal article" date="2019" name="Environ. Microbiol.">
        <title>Species interactions and distinct microbial communities in high Arctic permafrost affected cryosols are associated with the CH4 and CO2 gas fluxes.</title>
        <authorList>
            <person name="Altshuler I."/>
            <person name="Hamel J."/>
            <person name="Turney S."/>
            <person name="Magnuson E."/>
            <person name="Levesque R."/>
            <person name="Greer C."/>
            <person name="Whyte L.G."/>
        </authorList>
    </citation>
    <scope>NUCLEOTIDE SEQUENCE [LARGE SCALE GENOMIC DNA]</scope>
    <source>
        <strain evidence="2 3">S5.1</strain>
    </source>
</reference>
<dbReference type="EMBL" id="RCZK01000004">
    <property type="protein sequence ID" value="TPG13176.1"/>
    <property type="molecule type" value="Genomic_DNA"/>
</dbReference>
<evidence type="ECO:0000313" key="2">
    <source>
        <dbReference type="EMBL" id="TPG13176.1"/>
    </source>
</evidence>
<feature type="region of interest" description="Disordered" evidence="1">
    <location>
        <begin position="37"/>
        <end position="96"/>
    </location>
</feature>
<comment type="caution">
    <text evidence="2">The sequence shown here is derived from an EMBL/GenBank/DDBJ whole genome shotgun (WGS) entry which is preliminary data.</text>
</comment>
<feature type="compositionally biased region" description="Low complexity" evidence="1">
    <location>
        <begin position="85"/>
        <end position="96"/>
    </location>
</feature>
<feature type="compositionally biased region" description="Low complexity" evidence="1">
    <location>
        <begin position="128"/>
        <end position="147"/>
    </location>
</feature>
<feature type="region of interest" description="Disordered" evidence="1">
    <location>
        <begin position="118"/>
        <end position="162"/>
    </location>
</feature>
<feature type="compositionally biased region" description="Polar residues" evidence="1">
    <location>
        <begin position="181"/>
        <end position="190"/>
    </location>
</feature>
<feature type="compositionally biased region" description="Basic and acidic residues" evidence="1">
    <location>
        <begin position="38"/>
        <end position="47"/>
    </location>
</feature>